<organism evidence="3 4">
    <name type="scientific">Acrocarpospora macrocephala</name>
    <dbReference type="NCBI Taxonomy" id="150177"/>
    <lineage>
        <taxon>Bacteria</taxon>
        <taxon>Bacillati</taxon>
        <taxon>Actinomycetota</taxon>
        <taxon>Actinomycetes</taxon>
        <taxon>Streptosporangiales</taxon>
        <taxon>Streptosporangiaceae</taxon>
        <taxon>Acrocarpospora</taxon>
    </lineage>
</organism>
<gene>
    <name evidence="3" type="ORF">Amac_050850</name>
</gene>
<reference evidence="3 4" key="1">
    <citation type="submission" date="2019-10" db="EMBL/GenBank/DDBJ databases">
        <title>Whole genome shotgun sequence of Acrocarpospora macrocephala NBRC 16266.</title>
        <authorList>
            <person name="Ichikawa N."/>
            <person name="Kimura A."/>
            <person name="Kitahashi Y."/>
            <person name="Komaki H."/>
            <person name="Oguchi A."/>
        </authorList>
    </citation>
    <scope>NUCLEOTIDE SEQUENCE [LARGE SCALE GENOMIC DNA]</scope>
    <source>
        <strain evidence="3 4">NBRC 16266</strain>
    </source>
</reference>
<evidence type="ECO:0000259" key="2">
    <source>
        <dbReference type="Pfam" id="PF13700"/>
    </source>
</evidence>
<feature type="region of interest" description="Disordered" evidence="1">
    <location>
        <begin position="91"/>
        <end position="110"/>
    </location>
</feature>
<evidence type="ECO:0000256" key="1">
    <source>
        <dbReference type="SAM" id="MobiDB-lite"/>
    </source>
</evidence>
<feature type="domain" description="DUF4158" evidence="2">
    <location>
        <begin position="9"/>
        <end position="86"/>
    </location>
</feature>
<dbReference type="Pfam" id="PF13700">
    <property type="entry name" value="DUF4158"/>
    <property type="match status" value="1"/>
</dbReference>
<accession>A0A5M3WZL1</accession>
<keyword evidence="4" id="KW-1185">Reference proteome</keyword>
<dbReference type="AlphaFoldDB" id="A0A5M3WZL1"/>
<evidence type="ECO:0000313" key="4">
    <source>
        <dbReference type="Proteomes" id="UP000331127"/>
    </source>
</evidence>
<name>A0A5M3WZL1_9ACTN</name>
<protein>
    <recommendedName>
        <fullName evidence="2">DUF4158 domain-containing protein</fullName>
    </recommendedName>
</protein>
<evidence type="ECO:0000313" key="3">
    <source>
        <dbReference type="EMBL" id="GES11488.1"/>
    </source>
</evidence>
<feature type="compositionally biased region" description="Low complexity" evidence="1">
    <location>
        <begin position="93"/>
        <end position="110"/>
    </location>
</feature>
<dbReference type="OrthoDB" id="3538665at2"/>
<dbReference type="EMBL" id="BLAE01000030">
    <property type="protein sequence ID" value="GES11488.1"/>
    <property type="molecule type" value="Genomic_DNA"/>
</dbReference>
<dbReference type="InterPro" id="IPR025296">
    <property type="entry name" value="DUF4158"/>
</dbReference>
<proteinExistence type="predicted"/>
<comment type="caution">
    <text evidence="3">The sequence shown here is derived from an EMBL/GenBank/DDBJ whole genome shotgun (WGS) entry which is preliminary data.</text>
</comment>
<dbReference type="Proteomes" id="UP000331127">
    <property type="component" value="Unassembled WGS sequence"/>
</dbReference>
<sequence>MFPVMPFEFLSDEQVARYGRFLGEPSVAELEEFFRLDRQALVRVAARRRAETRLGWAVQWGTVRMLGVFLTEDPTAVPVGVVEFVAGPTMDGSSRPCTCCSTSPTPATGA</sequence>